<organism evidence="1">
    <name type="scientific">Pyricularia oryzae (strain Y34)</name>
    <name type="common">Rice blast fungus</name>
    <name type="synonym">Magnaporthe oryzae</name>
    <dbReference type="NCBI Taxonomy" id="1143189"/>
    <lineage>
        <taxon>Eukaryota</taxon>
        <taxon>Fungi</taxon>
        <taxon>Dikarya</taxon>
        <taxon>Ascomycota</taxon>
        <taxon>Pezizomycotina</taxon>
        <taxon>Sordariomycetes</taxon>
        <taxon>Sordariomycetidae</taxon>
        <taxon>Magnaporthales</taxon>
        <taxon>Pyriculariaceae</taxon>
        <taxon>Pyricularia</taxon>
    </lineage>
</organism>
<gene>
    <name evidence="1" type="ORF">OOU_Y34scaffold00139g4</name>
</gene>
<proteinExistence type="predicted"/>
<protein>
    <submittedName>
        <fullName evidence="1">Uncharacterized protein</fullName>
    </submittedName>
</protein>
<dbReference type="Proteomes" id="UP000011086">
    <property type="component" value="Unassembled WGS sequence"/>
</dbReference>
<reference evidence="1" key="1">
    <citation type="journal article" date="2012" name="PLoS Genet.">
        <title>Comparative analysis of the genomes of two field isolates of the rice blast fungus Magnaporthe oryzae.</title>
        <authorList>
            <person name="Xue M."/>
            <person name="Yang J."/>
            <person name="Li Z."/>
            <person name="Hu S."/>
            <person name="Yao N."/>
            <person name="Dean R.A."/>
            <person name="Zhao W."/>
            <person name="Shen M."/>
            <person name="Zhang H."/>
            <person name="Li C."/>
            <person name="Liu L."/>
            <person name="Cao L."/>
            <person name="Xu X."/>
            <person name="Xing Y."/>
            <person name="Hsiang T."/>
            <person name="Zhang Z."/>
            <person name="Xu J.R."/>
            <person name="Peng Y.L."/>
        </authorList>
    </citation>
    <scope>NUCLEOTIDE SEQUENCE</scope>
    <source>
        <strain evidence="1">Y34</strain>
    </source>
</reference>
<evidence type="ECO:0000313" key="1">
    <source>
        <dbReference type="EMBL" id="ELQ43716.1"/>
    </source>
</evidence>
<name>A0AA97P7X9_PYRO3</name>
<dbReference type="AlphaFoldDB" id="A0AA97P7X9"/>
<accession>A0AA97P7X9</accession>
<dbReference type="EMBL" id="JH793995">
    <property type="protein sequence ID" value="ELQ43716.1"/>
    <property type="molecule type" value="Genomic_DNA"/>
</dbReference>
<sequence>MWNRQWTLFYEVPVSRILASIDANQPDVAKQ</sequence>